<organism evidence="3">
    <name type="scientific">Aplanochytrium stocchinoi</name>
    <dbReference type="NCBI Taxonomy" id="215587"/>
    <lineage>
        <taxon>Eukaryota</taxon>
        <taxon>Sar</taxon>
        <taxon>Stramenopiles</taxon>
        <taxon>Bigyra</taxon>
        <taxon>Labyrinthulomycetes</taxon>
        <taxon>Thraustochytrida</taxon>
        <taxon>Thraustochytriidae</taxon>
        <taxon>Aplanochytrium</taxon>
    </lineage>
</organism>
<keyword evidence="2" id="KW-0472">Membrane</keyword>
<keyword evidence="2" id="KW-0812">Transmembrane</keyword>
<gene>
    <name evidence="3" type="ORF">ASTO00021_LOCUS17884</name>
</gene>
<protein>
    <submittedName>
        <fullName evidence="3">Uncharacterized protein</fullName>
    </submittedName>
</protein>
<feature type="transmembrane region" description="Helical" evidence="2">
    <location>
        <begin position="82"/>
        <end position="103"/>
    </location>
</feature>
<feature type="compositionally biased region" description="Basic residues" evidence="1">
    <location>
        <begin position="33"/>
        <end position="43"/>
    </location>
</feature>
<evidence type="ECO:0000256" key="2">
    <source>
        <dbReference type="SAM" id="Phobius"/>
    </source>
</evidence>
<dbReference type="AlphaFoldDB" id="A0A7S3V2R9"/>
<feature type="region of interest" description="Disordered" evidence="1">
    <location>
        <begin position="1"/>
        <end position="48"/>
    </location>
</feature>
<sequence>MEGQKERRYNLRSRSKESINRNKRQDEVPVTKKAIRKRTRKPLAKSERSGEAADAVVVTATSIAVGEKPKRKFDDGSKKTQFILAGIGTVILILGCFVLYMRYMEVDFGSYFDFDFQRSKPLNKSWLKCSWDPEAGEKFLRNYADTIGGNAINAENEYDHGSFPQILASFGEDLTFHWNDPEALIDAPEPHAVSLRLEGNNPKLLQELLTGYIHAALGRDCYKKAVLVIKGSDAPKDDTAWARNLINEHIIKTKSVGVLSLVILQECERIPHLMQLKSHLDAEEIIVNETTGSQVHHRGVGFIFEGATLQKGEACHNVDTLINDEKTFSWRRSFLGRITYRSRICVSE</sequence>
<feature type="compositionally biased region" description="Basic and acidic residues" evidence="1">
    <location>
        <begin position="1"/>
        <end position="30"/>
    </location>
</feature>
<evidence type="ECO:0000313" key="3">
    <source>
        <dbReference type="EMBL" id="CAE0447920.1"/>
    </source>
</evidence>
<evidence type="ECO:0000256" key="1">
    <source>
        <dbReference type="SAM" id="MobiDB-lite"/>
    </source>
</evidence>
<accession>A0A7S3V2R9</accession>
<name>A0A7S3V2R9_9STRA</name>
<reference evidence="3" key="1">
    <citation type="submission" date="2021-01" db="EMBL/GenBank/DDBJ databases">
        <authorList>
            <person name="Corre E."/>
            <person name="Pelletier E."/>
            <person name="Niang G."/>
            <person name="Scheremetjew M."/>
            <person name="Finn R."/>
            <person name="Kale V."/>
            <person name="Holt S."/>
            <person name="Cochrane G."/>
            <person name="Meng A."/>
            <person name="Brown T."/>
            <person name="Cohen L."/>
        </authorList>
    </citation>
    <scope>NUCLEOTIDE SEQUENCE</scope>
    <source>
        <strain evidence="3">GSBS06</strain>
    </source>
</reference>
<dbReference type="EMBL" id="HBIN01023236">
    <property type="protein sequence ID" value="CAE0447920.1"/>
    <property type="molecule type" value="Transcribed_RNA"/>
</dbReference>
<proteinExistence type="predicted"/>
<keyword evidence="2" id="KW-1133">Transmembrane helix</keyword>